<dbReference type="Gene3D" id="3.30.450.90">
    <property type="match status" value="1"/>
</dbReference>
<dbReference type="InterPro" id="IPR001482">
    <property type="entry name" value="T2SS/T4SS_dom"/>
</dbReference>
<evidence type="ECO:0000313" key="7">
    <source>
        <dbReference type="Proteomes" id="UP000623250"/>
    </source>
</evidence>
<dbReference type="GO" id="GO:0016887">
    <property type="term" value="F:ATP hydrolysis activity"/>
    <property type="evidence" value="ECO:0007669"/>
    <property type="project" value="TreeGrafter"/>
</dbReference>
<evidence type="ECO:0000256" key="1">
    <source>
        <dbReference type="ARBA" id="ARBA00006611"/>
    </source>
</evidence>
<dbReference type="PANTHER" id="PTHR30258">
    <property type="entry name" value="TYPE II SECRETION SYSTEM PROTEIN GSPE-RELATED"/>
    <property type="match status" value="1"/>
</dbReference>
<dbReference type="GO" id="GO:0005886">
    <property type="term" value="C:plasma membrane"/>
    <property type="evidence" value="ECO:0007669"/>
    <property type="project" value="TreeGrafter"/>
</dbReference>
<dbReference type="RefSeq" id="WP_052037587.1">
    <property type="nucleotide sequence ID" value="NZ_JAEMUK010000045.1"/>
</dbReference>
<proteinExistence type="inferred from homology"/>
<keyword evidence="2" id="KW-0547">Nucleotide-binding</keyword>
<dbReference type="GO" id="GO:0005524">
    <property type="term" value="F:ATP binding"/>
    <property type="evidence" value="ECO:0007669"/>
    <property type="project" value="UniProtKB-KW"/>
</dbReference>
<evidence type="ECO:0000256" key="3">
    <source>
        <dbReference type="ARBA" id="ARBA00022840"/>
    </source>
</evidence>
<dbReference type="Proteomes" id="UP000623250">
    <property type="component" value="Unassembled WGS sequence"/>
</dbReference>
<evidence type="ECO:0000259" key="5">
    <source>
        <dbReference type="PROSITE" id="PS00662"/>
    </source>
</evidence>
<dbReference type="Gene3D" id="3.30.300.160">
    <property type="entry name" value="Type II secretion system, protein E, N-terminal domain"/>
    <property type="match status" value="1"/>
</dbReference>
<comment type="caution">
    <text evidence="6">The sequence shown here is derived from an EMBL/GenBank/DDBJ whole genome shotgun (WGS) entry which is preliminary data.</text>
</comment>
<evidence type="ECO:0000313" key="6">
    <source>
        <dbReference type="EMBL" id="MBJ7544130.1"/>
    </source>
</evidence>
<comment type="similarity">
    <text evidence="1">Belongs to the GSP E family.</text>
</comment>
<keyword evidence="7" id="KW-1185">Reference proteome</keyword>
<feature type="domain" description="Bacterial type II secretion system protein E" evidence="5">
    <location>
        <begin position="338"/>
        <end position="352"/>
    </location>
</feature>
<dbReference type="InterPro" id="IPR037257">
    <property type="entry name" value="T2SS_E_N_sf"/>
</dbReference>
<dbReference type="PANTHER" id="PTHR30258:SF1">
    <property type="entry name" value="PROTEIN TRANSPORT PROTEIN HOFB HOMOLOG"/>
    <property type="match status" value="1"/>
</dbReference>
<accession>A0A8I1GI79</accession>
<evidence type="ECO:0000256" key="2">
    <source>
        <dbReference type="ARBA" id="ARBA00022741"/>
    </source>
</evidence>
<reference evidence="6 7" key="1">
    <citation type="submission" date="2020-12" db="EMBL/GenBank/DDBJ databases">
        <title>Revised draft genomes of Rhodomicrobium vannielii ATCC 17100 and Rhodomicrobium udaipurense JA643.</title>
        <authorList>
            <person name="Conners E.M."/>
            <person name="Davenport E.J."/>
            <person name="Bose A."/>
        </authorList>
    </citation>
    <scope>NUCLEOTIDE SEQUENCE [LARGE SCALE GENOMIC DNA]</scope>
    <source>
        <strain evidence="6 7">JA643</strain>
    </source>
</reference>
<protein>
    <submittedName>
        <fullName evidence="6">Type II/IV secretion system protein</fullName>
    </submittedName>
</protein>
<name>A0A8I1GI79_9HYPH</name>
<dbReference type="Pfam" id="PF05157">
    <property type="entry name" value="MshEN"/>
    <property type="match status" value="1"/>
</dbReference>
<dbReference type="PROSITE" id="PS00662">
    <property type="entry name" value="T2SP_E"/>
    <property type="match status" value="1"/>
</dbReference>
<dbReference type="Pfam" id="PF00437">
    <property type="entry name" value="T2SSE"/>
    <property type="match status" value="1"/>
</dbReference>
<dbReference type="EMBL" id="JAEMUK010000045">
    <property type="protein sequence ID" value="MBJ7544130.1"/>
    <property type="molecule type" value="Genomic_DNA"/>
</dbReference>
<dbReference type="Gene3D" id="3.40.50.300">
    <property type="entry name" value="P-loop containing nucleotide triphosphate hydrolases"/>
    <property type="match status" value="1"/>
</dbReference>
<organism evidence="6 7">
    <name type="scientific">Rhodomicrobium udaipurense</name>
    <dbReference type="NCBI Taxonomy" id="1202716"/>
    <lineage>
        <taxon>Bacteria</taxon>
        <taxon>Pseudomonadati</taxon>
        <taxon>Pseudomonadota</taxon>
        <taxon>Alphaproteobacteria</taxon>
        <taxon>Hyphomicrobiales</taxon>
        <taxon>Hyphomicrobiaceae</taxon>
        <taxon>Rhodomicrobium</taxon>
    </lineage>
</organism>
<dbReference type="SUPFAM" id="SSF52540">
    <property type="entry name" value="P-loop containing nucleoside triphosphate hydrolases"/>
    <property type="match status" value="1"/>
</dbReference>
<dbReference type="InterPro" id="IPR027417">
    <property type="entry name" value="P-loop_NTPase"/>
</dbReference>
<keyword evidence="3" id="KW-0067">ATP-binding</keyword>
<feature type="region of interest" description="Disordered" evidence="4">
    <location>
        <begin position="486"/>
        <end position="510"/>
    </location>
</feature>
<gene>
    <name evidence="6" type="ORF">JDN41_11270</name>
</gene>
<dbReference type="CDD" id="cd01129">
    <property type="entry name" value="PulE-GspE-like"/>
    <property type="match status" value="1"/>
</dbReference>
<dbReference type="InterPro" id="IPR007831">
    <property type="entry name" value="T2SS_GspE_N"/>
</dbReference>
<dbReference type="AlphaFoldDB" id="A0A8I1GI79"/>
<evidence type="ECO:0000256" key="4">
    <source>
        <dbReference type="SAM" id="MobiDB-lite"/>
    </source>
</evidence>
<dbReference type="SUPFAM" id="SSF160246">
    <property type="entry name" value="EspE N-terminal domain-like"/>
    <property type="match status" value="1"/>
</dbReference>
<sequence length="795" mass="86118">MTPEIAHRYCLPFDDLSGVKIEPEALERLPVADARMLGVAPLRTEGPILYVATSRPDDLELEQTLSLLCRSQIEFTGSPAEAIDALLTKSGDSRTLLEGVREEFSLALVRETEQGSSEAIDLDAFGKDAAPVVRLVNETIRAALQKQASDIHIHSDAAGVSVDFRTDGVLTRALGPFDPAYQPTIVSRIKVMADLDIAEHRIPQDGRFRLRGRQGDIDFRVSVLPGVHGEDIVIRVLDKTHLMEKSRALTLEALGYEDKDRETLARIARASAGMLLVTGPTGSGKTTTLYACLSEFSSREEKVITIEDPVEYELPGVLQVPVADKKGLTFARGLRSILRHDPDRIMVGEIRDRETASIAVQAALTGHFVFTTVHANNAIDVISRFTHMEIDLHELVAALSCVVAQRLLRRLCGCCSAPRAYAQRELAALGLNETSIASGAWCEAKGCDECDGMGYAGRTVAAEVLILTPELKQMIVERRATEDMRASGGVAKRVPGNAASGAGESGPRLDFASRSRAGDVMRVMSRASCLVEIGAAHVFGAWRPQASPRAAEREAKVSFGDDPSHTMRSALDEVLDAIVPGRRVTSPFVQVSLEGQRILSGIKRFTVLPKSPSDRRLVISQRFCRDHRLEADAFDVMGWPLAGGESIKKILCLAVEKKTLKTIREALAAKGLHADVIAPAYLMRLEQHKESLERPGVAVFDDHHGTSIAVWDEAGALIHLASIEALEPYDAGASGRMLNRLTRYALVAAEGSDTPATIYAEQSIAGLLSGAVLPERGLRLLQWPGAPRASGARAS</sequence>